<gene>
    <name evidence="2" type="ORF">EZJ17_00325</name>
</gene>
<evidence type="ECO:0000313" key="3">
    <source>
        <dbReference type="Proteomes" id="UP000326695"/>
    </source>
</evidence>
<reference evidence="3" key="1">
    <citation type="journal article" date="2019" name="J. Anim. Genet.">
        <title>Description and whole genome sequencing of Eikenella exigua sp. nov., isolated from brain abscess and blood.</title>
        <authorList>
            <person name="Stormo K.A."/>
            <person name="Nygaard R.M."/>
            <person name="Bruvold T.S."/>
            <person name="Dimmen G."/>
            <person name="Lindemann P.C."/>
            <person name="Jordal S."/>
            <person name="Kommedal O."/>
        </authorList>
    </citation>
    <scope>NUCLEOTIDE SEQUENCE [LARGE SCALE GENOMIC DNA]</scope>
    <source>
        <strain evidence="3">PXX</strain>
    </source>
</reference>
<keyword evidence="1" id="KW-0472">Membrane</keyword>
<feature type="transmembrane region" description="Helical" evidence="1">
    <location>
        <begin position="20"/>
        <end position="42"/>
    </location>
</feature>
<proteinExistence type="predicted"/>
<keyword evidence="3" id="KW-1185">Reference proteome</keyword>
<dbReference type="KEGG" id="eex:EZJ17_00325"/>
<keyword evidence="1" id="KW-0812">Transmembrane</keyword>
<feature type="transmembrane region" description="Helical" evidence="1">
    <location>
        <begin position="54"/>
        <end position="72"/>
    </location>
</feature>
<evidence type="ECO:0000313" key="2">
    <source>
        <dbReference type="EMBL" id="QED91239.1"/>
    </source>
</evidence>
<organism evidence="2 3">
    <name type="scientific">Eikenella exigua</name>
    <dbReference type="NCBI Taxonomy" id="2528037"/>
    <lineage>
        <taxon>Bacteria</taxon>
        <taxon>Pseudomonadati</taxon>
        <taxon>Pseudomonadota</taxon>
        <taxon>Betaproteobacteria</taxon>
        <taxon>Neisseriales</taxon>
        <taxon>Neisseriaceae</taxon>
        <taxon>Eikenella</taxon>
    </lineage>
</organism>
<evidence type="ECO:0000256" key="1">
    <source>
        <dbReference type="SAM" id="Phobius"/>
    </source>
</evidence>
<sequence>MEMEQNKPQEAVSAKPPYPWRVPIVRALLGGPLEVWLMAFYLWFQNGWISRVDFVEVIGAAVLFLWVALINWDVSTLYSRQQMFIKCWL</sequence>
<dbReference type="AlphaFoldDB" id="A0AAE6M468"/>
<name>A0AAE6M468_9NEIS</name>
<protein>
    <submittedName>
        <fullName evidence="2">Uncharacterized protein</fullName>
    </submittedName>
</protein>
<accession>A0AAE6M468</accession>
<dbReference type="Proteomes" id="UP000326695">
    <property type="component" value="Chromosome"/>
</dbReference>
<dbReference type="RefSeq" id="WP_067442397.1">
    <property type="nucleotide sequence ID" value="NZ_CP038018.1"/>
</dbReference>
<keyword evidence="1" id="KW-1133">Transmembrane helix</keyword>
<dbReference type="EMBL" id="CP038018">
    <property type="protein sequence ID" value="QED91239.1"/>
    <property type="molecule type" value="Genomic_DNA"/>
</dbReference>